<keyword evidence="2" id="KW-1185">Reference proteome</keyword>
<dbReference type="RefSeq" id="WP_086900045.1">
    <property type="nucleotide sequence ID" value="NZ_CP021358.1"/>
</dbReference>
<dbReference type="InterPro" id="IPR014955">
    <property type="entry name" value="DUF1826"/>
</dbReference>
<gene>
    <name evidence="1" type="ORF">B9H00_06990</name>
</gene>
<reference evidence="1 2" key="1">
    <citation type="submission" date="2017-05" db="EMBL/GenBank/DDBJ databases">
        <authorList>
            <person name="Song R."/>
            <person name="Chenine A.L."/>
            <person name="Ruprecht R.M."/>
        </authorList>
    </citation>
    <scope>NUCLEOTIDE SEQUENCE [LARGE SCALE GENOMIC DNA]</scope>
    <source>
        <strain evidence="1">SW32</strain>
    </source>
</reference>
<dbReference type="OrthoDB" id="5342505at2"/>
<protein>
    <submittedName>
        <fullName evidence="1">Uncharacterized protein</fullName>
    </submittedName>
</protein>
<proteinExistence type="predicted"/>
<sequence length="212" mass="22899">MSLPTAMETPAAALSMARALDGIFDATRDITIAPRMLSADLEASVLAQCQGARGWSLSLEGPPDKALEHELRTRLPVPAAAGALVDDVMALARLMASMLEAASLRIRIRLLEDTMCPRFHCDNVTVRLVTSWLGPGSEWLPEHALDRRGLGAASPDKPEIVVDATAIERLDTGDVALIKGSGWREEGHRGLVHRSPALEPGQRRLMMSIDPL</sequence>
<evidence type="ECO:0000313" key="1">
    <source>
        <dbReference type="EMBL" id="ART62827.1"/>
    </source>
</evidence>
<dbReference type="AlphaFoldDB" id="A0A240UMU4"/>
<evidence type="ECO:0000313" key="2">
    <source>
        <dbReference type="Proteomes" id="UP000194457"/>
    </source>
</evidence>
<accession>A0A240UMU4</accession>
<dbReference type="EMBL" id="CP021358">
    <property type="protein sequence ID" value="ART62827.1"/>
    <property type="molecule type" value="Genomic_DNA"/>
</dbReference>
<dbReference type="Pfam" id="PF08856">
    <property type="entry name" value="DUF1826"/>
    <property type="match status" value="1"/>
</dbReference>
<dbReference type="KEGG" id="kma:B9H00_06990"/>
<organism evidence="1 2">
    <name type="scientific">Kushneria marisflavi</name>
    <dbReference type="NCBI Taxonomy" id="157779"/>
    <lineage>
        <taxon>Bacteria</taxon>
        <taxon>Pseudomonadati</taxon>
        <taxon>Pseudomonadota</taxon>
        <taxon>Gammaproteobacteria</taxon>
        <taxon>Oceanospirillales</taxon>
        <taxon>Halomonadaceae</taxon>
        <taxon>Kushneria</taxon>
    </lineage>
</organism>
<dbReference type="Proteomes" id="UP000194457">
    <property type="component" value="Chromosome"/>
</dbReference>
<name>A0A240UMU4_9GAMM</name>